<dbReference type="Proteomes" id="UP000805193">
    <property type="component" value="Unassembled WGS sequence"/>
</dbReference>
<gene>
    <name evidence="1" type="ORF">HPB47_024332</name>
</gene>
<name>A0AC60Q6W4_IXOPE</name>
<dbReference type="EMBL" id="JABSTQ010009494">
    <property type="protein sequence ID" value="KAG0428696.1"/>
    <property type="molecule type" value="Genomic_DNA"/>
</dbReference>
<sequence length="427" mass="47787">LNKIQIPAFLLRPPLFELSGPSSFNYGGLGHVIAHEMMHAFNLTESQKDSSVNGRYWWTPLAGRNYTDKVRCFREEYDQLVQGRGGQTRELTDSEIMADFIGLWLAFQTFRDLGDKKRFADLPYNSRQLFFIASCVKLCAKRSASTSRKPPSDGDHPDFVPTVFAHKAPAKRSLVDRYARAIRRKKIGDRTAMRRDSEDEALTPQGWFTCCATTLVVTAVGAALFLFFFNGPYSTFVPVAPKGDMLNANRVKQKRKVMEVPVLAVYLYKAVPQASLKAAKDMVEDIRNYALRVVRDAKWLSEGSRFSAISKLRSMGVEVGYPCSLCSIETMDTRYKAYPYAECNFLSDWLNASHMTTKWLLGDHGCVNYPITAEVTYISSKNMIIIPASNLLPPIFSLDATNSTNFGGLGHLIATGDDAVRLTSMAV</sequence>
<evidence type="ECO:0000313" key="1">
    <source>
        <dbReference type="EMBL" id="KAG0428696.1"/>
    </source>
</evidence>
<accession>A0AC60Q6W4</accession>
<organism evidence="1 2">
    <name type="scientific">Ixodes persulcatus</name>
    <name type="common">Taiga tick</name>
    <dbReference type="NCBI Taxonomy" id="34615"/>
    <lineage>
        <taxon>Eukaryota</taxon>
        <taxon>Metazoa</taxon>
        <taxon>Ecdysozoa</taxon>
        <taxon>Arthropoda</taxon>
        <taxon>Chelicerata</taxon>
        <taxon>Arachnida</taxon>
        <taxon>Acari</taxon>
        <taxon>Parasitiformes</taxon>
        <taxon>Ixodida</taxon>
        <taxon>Ixodoidea</taxon>
        <taxon>Ixodidae</taxon>
        <taxon>Ixodinae</taxon>
        <taxon>Ixodes</taxon>
    </lineage>
</organism>
<protein>
    <submittedName>
        <fullName evidence="1">Uncharacterized protein</fullName>
    </submittedName>
</protein>
<comment type="caution">
    <text evidence="1">The sequence shown here is derived from an EMBL/GenBank/DDBJ whole genome shotgun (WGS) entry which is preliminary data.</text>
</comment>
<keyword evidence="2" id="KW-1185">Reference proteome</keyword>
<reference evidence="1 2" key="1">
    <citation type="journal article" date="2020" name="Cell">
        <title>Large-Scale Comparative Analyses of Tick Genomes Elucidate Their Genetic Diversity and Vector Capacities.</title>
        <authorList>
            <consortium name="Tick Genome and Microbiome Consortium (TIGMIC)"/>
            <person name="Jia N."/>
            <person name="Wang J."/>
            <person name="Shi W."/>
            <person name="Du L."/>
            <person name="Sun Y."/>
            <person name="Zhan W."/>
            <person name="Jiang J.F."/>
            <person name="Wang Q."/>
            <person name="Zhang B."/>
            <person name="Ji P."/>
            <person name="Bell-Sakyi L."/>
            <person name="Cui X.M."/>
            <person name="Yuan T.T."/>
            <person name="Jiang B.G."/>
            <person name="Yang W.F."/>
            <person name="Lam T.T."/>
            <person name="Chang Q.C."/>
            <person name="Ding S.J."/>
            <person name="Wang X.J."/>
            <person name="Zhu J.G."/>
            <person name="Ruan X.D."/>
            <person name="Zhao L."/>
            <person name="Wei J.T."/>
            <person name="Ye R.Z."/>
            <person name="Que T.C."/>
            <person name="Du C.H."/>
            <person name="Zhou Y.H."/>
            <person name="Cheng J.X."/>
            <person name="Dai P.F."/>
            <person name="Guo W.B."/>
            <person name="Han X.H."/>
            <person name="Huang E.J."/>
            <person name="Li L.F."/>
            <person name="Wei W."/>
            <person name="Gao Y.C."/>
            <person name="Liu J.Z."/>
            <person name="Shao H.Z."/>
            <person name="Wang X."/>
            <person name="Wang C.C."/>
            <person name="Yang T.C."/>
            <person name="Huo Q.B."/>
            <person name="Li W."/>
            <person name="Chen H.Y."/>
            <person name="Chen S.E."/>
            <person name="Zhou L.G."/>
            <person name="Ni X.B."/>
            <person name="Tian J.H."/>
            <person name="Sheng Y."/>
            <person name="Liu T."/>
            <person name="Pan Y.S."/>
            <person name="Xia L.Y."/>
            <person name="Li J."/>
            <person name="Zhao F."/>
            <person name="Cao W.C."/>
        </authorList>
    </citation>
    <scope>NUCLEOTIDE SEQUENCE [LARGE SCALE GENOMIC DNA]</scope>
    <source>
        <strain evidence="1">Iper-2018</strain>
    </source>
</reference>
<proteinExistence type="predicted"/>
<evidence type="ECO:0000313" key="2">
    <source>
        <dbReference type="Proteomes" id="UP000805193"/>
    </source>
</evidence>
<feature type="non-terminal residue" evidence="1">
    <location>
        <position position="1"/>
    </location>
</feature>